<evidence type="ECO:0000259" key="2">
    <source>
        <dbReference type="Pfam" id="PF08327"/>
    </source>
</evidence>
<accession>A0ABY1NMD0</accession>
<evidence type="ECO:0000256" key="1">
    <source>
        <dbReference type="ARBA" id="ARBA00006817"/>
    </source>
</evidence>
<keyword evidence="4" id="KW-1185">Reference proteome</keyword>
<dbReference type="InterPro" id="IPR013538">
    <property type="entry name" value="ASHA1/2-like_C"/>
</dbReference>
<gene>
    <name evidence="3" type="ORF">SAMN06265373_102521</name>
</gene>
<dbReference type="Pfam" id="PF08327">
    <property type="entry name" value="AHSA1"/>
    <property type="match status" value="1"/>
</dbReference>
<dbReference type="Proteomes" id="UP001157961">
    <property type="component" value="Unassembled WGS sequence"/>
</dbReference>
<dbReference type="SUPFAM" id="SSF55961">
    <property type="entry name" value="Bet v1-like"/>
    <property type="match status" value="1"/>
</dbReference>
<dbReference type="CDD" id="cd07814">
    <property type="entry name" value="SRPBCC_CalC_Aha1-like"/>
    <property type="match status" value="1"/>
</dbReference>
<name>A0ABY1NMD0_9RHOB</name>
<proteinExistence type="inferred from homology"/>
<evidence type="ECO:0000313" key="4">
    <source>
        <dbReference type="Proteomes" id="UP001157961"/>
    </source>
</evidence>
<sequence length="145" mass="16273">MTLDTTMAELSQDTTIRKSVFLAAPKARVWDFLTKADLLNEWFHPAEKDLAKGEDYTLRSQKDGDRMCWGKVVDATPHDYMKWDFTVGPMNGQMSSVEWELADAPGGTRLTLIHSGLPTNVDGFGLVMALDKGWHGFLANLHDMQ</sequence>
<feature type="domain" description="Activator of Hsp90 ATPase homologue 1/2-like C-terminal" evidence="2">
    <location>
        <begin position="24"/>
        <end position="142"/>
    </location>
</feature>
<protein>
    <submittedName>
        <fullName evidence="3">Uncharacterized conserved protein YndB, AHSA1/START domain</fullName>
    </submittedName>
</protein>
<comment type="similarity">
    <text evidence="1">Belongs to the AHA1 family.</text>
</comment>
<organism evidence="3 4">
    <name type="scientific">Shimia sagamensis</name>
    <dbReference type="NCBI Taxonomy" id="1566352"/>
    <lineage>
        <taxon>Bacteria</taxon>
        <taxon>Pseudomonadati</taxon>
        <taxon>Pseudomonadota</taxon>
        <taxon>Alphaproteobacteria</taxon>
        <taxon>Rhodobacterales</taxon>
        <taxon>Roseobacteraceae</taxon>
    </lineage>
</organism>
<evidence type="ECO:0000313" key="3">
    <source>
        <dbReference type="EMBL" id="SMP13506.1"/>
    </source>
</evidence>
<dbReference type="EMBL" id="FXTY01000002">
    <property type="protein sequence ID" value="SMP13506.1"/>
    <property type="molecule type" value="Genomic_DNA"/>
</dbReference>
<dbReference type="InterPro" id="IPR023393">
    <property type="entry name" value="START-like_dom_sf"/>
</dbReference>
<comment type="caution">
    <text evidence="3">The sequence shown here is derived from an EMBL/GenBank/DDBJ whole genome shotgun (WGS) entry which is preliminary data.</text>
</comment>
<dbReference type="RefSeq" id="WP_283425254.1">
    <property type="nucleotide sequence ID" value="NZ_FXTY01000002.1"/>
</dbReference>
<dbReference type="Gene3D" id="3.30.530.20">
    <property type="match status" value="1"/>
</dbReference>
<reference evidence="3 4" key="1">
    <citation type="submission" date="2017-05" db="EMBL/GenBank/DDBJ databases">
        <authorList>
            <person name="Varghese N."/>
            <person name="Submissions S."/>
        </authorList>
    </citation>
    <scope>NUCLEOTIDE SEQUENCE [LARGE SCALE GENOMIC DNA]</scope>
    <source>
        <strain evidence="3 4">DSM 29734</strain>
    </source>
</reference>